<keyword evidence="6" id="KW-0378">Hydrolase</keyword>
<feature type="domain" description="DNA2/NAM7 helicase helicase" evidence="10">
    <location>
        <begin position="810"/>
        <end position="879"/>
    </location>
</feature>
<dbReference type="FunFam" id="3.40.50.300:FF:000864">
    <property type="entry name" value="Mov10-like RISC complex RNA helicase 1"/>
    <property type="match status" value="1"/>
</dbReference>
<dbReference type="InterPro" id="IPR041677">
    <property type="entry name" value="DNA2/NAM7_AAA_11"/>
</dbReference>
<keyword evidence="14" id="KW-1185">Reference proteome</keyword>
<evidence type="ECO:0000313" key="14">
    <source>
        <dbReference type="Proteomes" id="UP000324632"/>
    </source>
</evidence>
<name>A0A5A9PBE8_9TELE</name>
<gene>
    <name evidence="13" type="ORF">E1301_Tti015427</name>
</gene>
<feature type="domain" description="DNA2/NAM7 helicase-like C-terminal" evidence="11">
    <location>
        <begin position="903"/>
        <end position="1097"/>
    </location>
</feature>
<dbReference type="SUPFAM" id="SSF52540">
    <property type="entry name" value="P-loop containing nucleoside triphosphate hydrolases"/>
    <property type="match status" value="1"/>
</dbReference>
<comment type="similarity">
    <text evidence="2">Belongs to the DNA2/NAM7 helicase family. SDE3 subfamily.</text>
</comment>
<keyword evidence="8" id="KW-0067">ATP-binding</keyword>
<dbReference type="Gene3D" id="3.40.50.300">
    <property type="entry name" value="P-loop containing nucleotide triphosphate hydrolases"/>
    <property type="match status" value="2"/>
</dbReference>
<dbReference type="PANTHER" id="PTHR45418:SF1">
    <property type="entry name" value="CANCER_TESTIS ANTIGEN 55"/>
    <property type="match status" value="1"/>
</dbReference>
<dbReference type="CDD" id="cd18808">
    <property type="entry name" value="SF1_C_Upf1"/>
    <property type="match status" value="1"/>
</dbReference>
<evidence type="ECO:0000256" key="2">
    <source>
        <dbReference type="ARBA" id="ARBA00005601"/>
    </source>
</evidence>
<evidence type="ECO:0000259" key="12">
    <source>
        <dbReference type="Pfam" id="PF21634"/>
    </source>
</evidence>
<dbReference type="EMBL" id="SOYY01000007">
    <property type="protein sequence ID" value="KAA0718491.1"/>
    <property type="molecule type" value="Genomic_DNA"/>
</dbReference>
<reference evidence="13 14" key="1">
    <citation type="journal article" date="2019" name="Mol. Ecol. Resour.">
        <title>Chromosome-level genome assembly of Triplophysa tibetana, a fish adapted to the harsh high-altitude environment of the Tibetan Plateau.</title>
        <authorList>
            <person name="Yang X."/>
            <person name="Liu H."/>
            <person name="Ma Z."/>
            <person name="Zou Y."/>
            <person name="Zou M."/>
            <person name="Mao Y."/>
            <person name="Li X."/>
            <person name="Wang H."/>
            <person name="Chen T."/>
            <person name="Wang W."/>
            <person name="Yang R."/>
        </authorList>
    </citation>
    <scope>NUCLEOTIDE SEQUENCE [LARGE SCALE GENOMIC DNA]</scope>
    <source>
        <strain evidence="13">TTIB1903HZAU</strain>
        <tissue evidence="13">Muscle</tissue>
    </source>
</reference>
<sequence length="1131" mass="125133">MVSVLQSFMSKLLSPLWRRAQENEDLHKDDGLCFAGAEEIRQVHTGVVTQLCVDYGLIDHSVYFTSGVVLGGVVLCVGDTVQAIAVREGAHGGWRALRVERLKNVWENGNSEFLGGEAGKLRPLIGTVTSCDQDGGIINQTTSFPRSALCEGFVPMKGDWVLAQYFVSPKEWSSQAQTVSPLRYRRMDGVCVTCTFGKSGVVEDSVFFSLESLIVPSGFKPARGDIVNVVVLESSQSLYCWRALCMTPVQHRSAHEGNKTNTSVLKMLDSEIHSLLENKGGLQVSHDTQFGSLLLGNTKELLIWIQNSGSECHRLKCCEFAGWDSEQQFSLRKPQHIQATAGPTQGSRDGEIEDGEDVQTVRVLERNLEIVPGGKLCVTVRCQARTLGRSDELLLLHFMSFTIGRRLVVLVNSAEESLLKPSAPYCPVTTQLRQEPAQVLTVSAPPAPLRLAKRHLPNFLGNYAVPQALRDCVEAQRDVLIVQPALAEPLSLLTRSRFSALLWLEELQAEKELRELSITGAILRKGAVYLHLEVPGLAEGRPSLFIGDKVLLKKPCSGGIIVEYISYVTEINDEDASLRVNADFHKSYLGEPLDVEFTYNRLTMRRCHCALEQTKHFGDNILFPSVLTLQPPQWSGEWAVQDKGADLPLERKDPSSEEVQGSCSLTTDMVSVATQTKTDLTMTAKHIPNPGEFFNRQLNSAQQEAVKQILRGDCRPIPYILFGPPGTGKTITLIETILQVNHRIPCSRVLVCTPSNSAADLICLRLHQSGYLHAASLARVNATCRPEESMPEELRQYARAGEDIRHASFHRIVVSTCSSAGMMYQIGLRVCHYTHVFLDEAGQATEPETLIPLGLLSEESGQIVLAGDPKQLGPVIKSKVASAFGLGVSFLERLMGLPLYSCGERGYNPKLVTKLVYNYRSHEALLELPSRLFYAGELCVRAPRCVVDSLCHWNGLPTRGFPLTFHGVRGTEMREGSNPSWFNPAEAVQVMMYCCQLAKRLYNPIPATDIGIITPYKKQVEKVRVLLHRVGLSEVKVGSVEEFQGQEFLVIILSTVRSNEALMNEELHSTLGFLSNPKRFNVAITRAKALLIVIGNPHVLVMDPCFNALLQYSYDNRAFQGCDPPLSLRDS</sequence>
<dbReference type="CDD" id="cd18078">
    <property type="entry name" value="DEXXQc_Mov10L1"/>
    <property type="match status" value="1"/>
</dbReference>
<comment type="caution">
    <text evidence="13">The sequence shown here is derived from an EMBL/GenBank/DDBJ whole genome shotgun (WGS) entry which is preliminary data.</text>
</comment>
<accession>A0A5A9PBE8</accession>
<evidence type="ECO:0000256" key="3">
    <source>
        <dbReference type="ARBA" id="ARBA00012552"/>
    </source>
</evidence>
<dbReference type="AlphaFoldDB" id="A0A5A9PBE8"/>
<proteinExistence type="inferred from homology"/>
<dbReference type="GO" id="GO:0016787">
    <property type="term" value="F:hydrolase activity"/>
    <property type="evidence" value="ECO:0007669"/>
    <property type="project" value="UniProtKB-KW"/>
</dbReference>
<comment type="subcellular location">
    <subcellularLocation>
        <location evidence="1">Cytoplasm</location>
    </subcellularLocation>
</comment>
<dbReference type="EC" id="3.6.4.13" evidence="3"/>
<dbReference type="InterPro" id="IPR049080">
    <property type="entry name" value="MOV-10-like_beta-barrel"/>
</dbReference>
<dbReference type="Proteomes" id="UP000324632">
    <property type="component" value="Chromosome 7"/>
</dbReference>
<organism evidence="13 14">
    <name type="scientific">Triplophysa tibetana</name>
    <dbReference type="NCBI Taxonomy" id="1572043"/>
    <lineage>
        <taxon>Eukaryota</taxon>
        <taxon>Metazoa</taxon>
        <taxon>Chordata</taxon>
        <taxon>Craniata</taxon>
        <taxon>Vertebrata</taxon>
        <taxon>Euteleostomi</taxon>
        <taxon>Actinopterygii</taxon>
        <taxon>Neopterygii</taxon>
        <taxon>Teleostei</taxon>
        <taxon>Ostariophysi</taxon>
        <taxon>Cypriniformes</taxon>
        <taxon>Nemacheilidae</taxon>
        <taxon>Triplophysa</taxon>
    </lineage>
</organism>
<dbReference type="InterPro" id="IPR041679">
    <property type="entry name" value="DNA2/NAM7-like_C"/>
</dbReference>
<evidence type="ECO:0000256" key="7">
    <source>
        <dbReference type="ARBA" id="ARBA00022806"/>
    </source>
</evidence>
<feature type="domain" description="DNA2/NAM7 helicase helicase" evidence="10">
    <location>
        <begin position="697"/>
        <end position="784"/>
    </location>
</feature>
<keyword evidence="4" id="KW-0963">Cytoplasm</keyword>
<dbReference type="GO" id="GO:0003724">
    <property type="term" value="F:RNA helicase activity"/>
    <property type="evidence" value="ECO:0007669"/>
    <property type="project" value="UniProtKB-EC"/>
</dbReference>
<evidence type="ECO:0000256" key="6">
    <source>
        <dbReference type="ARBA" id="ARBA00022801"/>
    </source>
</evidence>
<keyword evidence="5" id="KW-0547">Nucleotide-binding</keyword>
<evidence type="ECO:0000256" key="9">
    <source>
        <dbReference type="ARBA" id="ARBA00047984"/>
    </source>
</evidence>
<evidence type="ECO:0000256" key="4">
    <source>
        <dbReference type="ARBA" id="ARBA00022490"/>
    </source>
</evidence>
<dbReference type="InterPro" id="IPR027417">
    <property type="entry name" value="P-loop_NTPase"/>
</dbReference>
<dbReference type="Pfam" id="PF13086">
    <property type="entry name" value="AAA_11"/>
    <property type="match status" value="2"/>
</dbReference>
<evidence type="ECO:0000256" key="5">
    <source>
        <dbReference type="ARBA" id="ARBA00022741"/>
    </source>
</evidence>
<dbReference type="Pfam" id="PF13087">
    <property type="entry name" value="AAA_12"/>
    <property type="match status" value="1"/>
</dbReference>
<dbReference type="GO" id="GO:0005524">
    <property type="term" value="F:ATP binding"/>
    <property type="evidence" value="ECO:0007669"/>
    <property type="project" value="UniProtKB-KW"/>
</dbReference>
<keyword evidence="7 13" id="KW-0347">Helicase</keyword>
<dbReference type="InterPro" id="IPR047187">
    <property type="entry name" value="SF1_C_Upf1"/>
</dbReference>
<dbReference type="PANTHER" id="PTHR45418">
    <property type="entry name" value="CANCER/TESTIS ANTIGEN 55"/>
    <property type="match status" value="1"/>
</dbReference>
<evidence type="ECO:0000256" key="1">
    <source>
        <dbReference type="ARBA" id="ARBA00004496"/>
    </source>
</evidence>
<feature type="domain" description="Helicase MOV-10-like beta-barrel" evidence="12">
    <location>
        <begin position="524"/>
        <end position="590"/>
    </location>
</feature>
<evidence type="ECO:0000259" key="11">
    <source>
        <dbReference type="Pfam" id="PF13087"/>
    </source>
</evidence>
<evidence type="ECO:0000256" key="8">
    <source>
        <dbReference type="ARBA" id="ARBA00022840"/>
    </source>
</evidence>
<evidence type="ECO:0000259" key="10">
    <source>
        <dbReference type="Pfam" id="PF13086"/>
    </source>
</evidence>
<evidence type="ECO:0000313" key="13">
    <source>
        <dbReference type="EMBL" id="KAA0718491.1"/>
    </source>
</evidence>
<dbReference type="Pfam" id="PF21634">
    <property type="entry name" value="MOV-10_beta-barrel"/>
    <property type="match status" value="1"/>
</dbReference>
<dbReference type="GO" id="GO:0005737">
    <property type="term" value="C:cytoplasm"/>
    <property type="evidence" value="ECO:0007669"/>
    <property type="project" value="UniProtKB-SubCell"/>
</dbReference>
<comment type="catalytic activity">
    <reaction evidence="9">
        <text>ATP + H2O = ADP + phosphate + H(+)</text>
        <dbReference type="Rhea" id="RHEA:13065"/>
        <dbReference type="ChEBI" id="CHEBI:15377"/>
        <dbReference type="ChEBI" id="CHEBI:15378"/>
        <dbReference type="ChEBI" id="CHEBI:30616"/>
        <dbReference type="ChEBI" id="CHEBI:43474"/>
        <dbReference type="ChEBI" id="CHEBI:456216"/>
        <dbReference type="EC" id="3.6.4.13"/>
    </reaction>
</comment>
<protein>
    <recommendedName>
        <fullName evidence="3">RNA helicase</fullName>
        <ecNumber evidence="3">3.6.4.13</ecNumber>
    </recommendedName>
</protein>